<evidence type="ECO:0000256" key="6">
    <source>
        <dbReference type="SAM" id="MobiDB-lite"/>
    </source>
</evidence>
<evidence type="ECO:0000256" key="5">
    <source>
        <dbReference type="ARBA" id="ARBA00023136"/>
    </source>
</evidence>
<dbReference type="PANTHER" id="PTHR43220">
    <property type="match status" value="1"/>
</dbReference>
<feature type="transmembrane region" description="Helical" evidence="7">
    <location>
        <begin position="159"/>
        <end position="186"/>
    </location>
</feature>
<keyword evidence="2 7" id="KW-0812">Transmembrane</keyword>
<dbReference type="InterPro" id="IPR032816">
    <property type="entry name" value="VTT_dom"/>
</dbReference>
<evidence type="ECO:0000313" key="9">
    <source>
        <dbReference type="EMBL" id="CAL1700792.1"/>
    </source>
</evidence>
<evidence type="ECO:0000313" key="10">
    <source>
        <dbReference type="Proteomes" id="UP001497453"/>
    </source>
</evidence>
<protein>
    <recommendedName>
        <fullName evidence="8">VTT domain-containing protein</fullName>
    </recommendedName>
</protein>
<keyword evidence="3" id="KW-0732">Signal</keyword>
<gene>
    <name evidence="9" type="ORF">GFSPODELE1_LOCUS3292</name>
</gene>
<evidence type="ECO:0000259" key="8">
    <source>
        <dbReference type="Pfam" id="PF09335"/>
    </source>
</evidence>
<dbReference type="Proteomes" id="UP001497453">
    <property type="component" value="Chromosome 2"/>
</dbReference>
<feature type="domain" description="VTT" evidence="8">
    <location>
        <begin position="230"/>
        <end position="361"/>
    </location>
</feature>
<evidence type="ECO:0000256" key="2">
    <source>
        <dbReference type="ARBA" id="ARBA00022692"/>
    </source>
</evidence>
<feature type="region of interest" description="Disordered" evidence="6">
    <location>
        <begin position="102"/>
        <end position="122"/>
    </location>
</feature>
<organism evidence="9 10">
    <name type="scientific">Somion occarium</name>
    <dbReference type="NCBI Taxonomy" id="3059160"/>
    <lineage>
        <taxon>Eukaryota</taxon>
        <taxon>Fungi</taxon>
        <taxon>Dikarya</taxon>
        <taxon>Basidiomycota</taxon>
        <taxon>Agaricomycotina</taxon>
        <taxon>Agaricomycetes</taxon>
        <taxon>Polyporales</taxon>
        <taxon>Cerrenaceae</taxon>
        <taxon>Somion</taxon>
    </lineage>
</organism>
<dbReference type="Pfam" id="PF09335">
    <property type="entry name" value="VTT_dom"/>
    <property type="match status" value="1"/>
</dbReference>
<proteinExistence type="predicted"/>
<feature type="transmembrane region" description="Helical" evidence="7">
    <location>
        <begin position="236"/>
        <end position="256"/>
    </location>
</feature>
<keyword evidence="5 7" id="KW-0472">Membrane</keyword>
<dbReference type="PANTHER" id="PTHR43220:SF21">
    <property type="entry name" value="TRANSMEMBRANE PROTEIN 41A"/>
    <property type="match status" value="1"/>
</dbReference>
<reference evidence="10" key="1">
    <citation type="submission" date="2024-04" db="EMBL/GenBank/DDBJ databases">
        <authorList>
            <person name="Shaw F."/>
            <person name="Minotto A."/>
        </authorList>
    </citation>
    <scope>NUCLEOTIDE SEQUENCE [LARGE SCALE GENOMIC DNA]</scope>
</reference>
<feature type="transmembrane region" description="Helical" evidence="7">
    <location>
        <begin position="262"/>
        <end position="279"/>
    </location>
</feature>
<accession>A0ABP1D169</accession>
<dbReference type="InterPro" id="IPR045014">
    <property type="entry name" value="TM41A/B"/>
</dbReference>
<sequence length="472" mass="50599">MACLAPPQYTRHRASSTNVCPPLTLSSLGRRRSNSLLDLPPPTGSPSHTPPRVQSPATDRNVPALSLSIPAPLAKSTSDSMLSILLSRCLDLLHMSHKDVTALDTPSSPRLSSRTSTSSDDTLLPVSSPIRASFADAFPKKPIAAPSRRQGSTSVHAPVLFVIILFPLSAALVLYCMSTLPITVSWPKNLTDLAQLGRELHGYSQSGPLPMAHVLAVMSVTAVWKHAWSIPGSVIWNVLAGALFSPAYATLLLTALTTIGSVFASLLSAPLAPFLSSVFPRALTMTRNAIEGNSDSEITDATSVAKSSPWVRLSILRLIGIIPWSGINIACGVCGVSVMDCVKGTFIGALPWTAVTCQIGDILQSVASNPSPTPKSVQSLLTSPDIIMKLVFLTFLSLAPILGRNYLRLWISSSVEGAPISQAETGDEKASRWAWVKEWRGRIHMPSRSGTREALQRELEVLIREKNESLPL</sequence>
<evidence type="ECO:0000256" key="7">
    <source>
        <dbReference type="SAM" id="Phobius"/>
    </source>
</evidence>
<dbReference type="EMBL" id="OZ037945">
    <property type="protein sequence ID" value="CAL1700792.1"/>
    <property type="molecule type" value="Genomic_DNA"/>
</dbReference>
<evidence type="ECO:0000256" key="1">
    <source>
        <dbReference type="ARBA" id="ARBA00004141"/>
    </source>
</evidence>
<keyword evidence="4 7" id="KW-1133">Transmembrane helix</keyword>
<name>A0ABP1D169_9APHY</name>
<comment type="subcellular location">
    <subcellularLocation>
        <location evidence="1">Membrane</location>
        <topology evidence="1">Multi-pass membrane protein</topology>
    </subcellularLocation>
</comment>
<feature type="region of interest" description="Disordered" evidence="6">
    <location>
        <begin position="1"/>
        <end position="60"/>
    </location>
</feature>
<evidence type="ECO:0000256" key="3">
    <source>
        <dbReference type="ARBA" id="ARBA00022729"/>
    </source>
</evidence>
<feature type="compositionally biased region" description="Low complexity" evidence="6">
    <location>
        <begin position="103"/>
        <end position="122"/>
    </location>
</feature>
<keyword evidence="10" id="KW-1185">Reference proteome</keyword>
<evidence type="ECO:0000256" key="4">
    <source>
        <dbReference type="ARBA" id="ARBA00022989"/>
    </source>
</evidence>
<feature type="transmembrane region" description="Helical" evidence="7">
    <location>
        <begin position="315"/>
        <end position="338"/>
    </location>
</feature>
<feature type="compositionally biased region" description="Low complexity" evidence="6">
    <location>
        <begin position="23"/>
        <end position="38"/>
    </location>
</feature>